<keyword evidence="7 11" id="KW-0472">Membrane</keyword>
<dbReference type="GO" id="GO:0004016">
    <property type="term" value="F:adenylate cyclase activity"/>
    <property type="evidence" value="ECO:0007669"/>
    <property type="project" value="TreeGrafter"/>
</dbReference>
<accession>A0AA36CYL4</accession>
<dbReference type="Pfam" id="PF01094">
    <property type="entry name" value="ANF_receptor"/>
    <property type="match status" value="1"/>
</dbReference>
<evidence type="ECO:0000256" key="8">
    <source>
        <dbReference type="ARBA" id="ARBA00023180"/>
    </source>
</evidence>
<evidence type="ECO:0000256" key="7">
    <source>
        <dbReference type="ARBA" id="ARBA00023136"/>
    </source>
</evidence>
<dbReference type="GO" id="GO:0004672">
    <property type="term" value="F:protein kinase activity"/>
    <property type="evidence" value="ECO:0007669"/>
    <property type="project" value="InterPro"/>
</dbReference>
<keyword evidence="15" id="KW-1185">Reference proteome</keyword>
<dbReference type="Gene3D" id="1.10.510.10">
    <property type="entry name" value="Transferase(Phosphotransferase) domain 1"/>
    <property type="match status" value="1"/>
</dbReference>
<dbReference type="GO" id="GO:0004383">
    <property type="term" value="F:guanylate cyclase activity"/>
    <property type="evidence" value="ECO:0007669"/>
    <property type="project" value="UniProtKB-EC"/>
</dbReference>
<dbReference type="Gene3D" id="3.30.70.1230">
    <property type="entry name" value="Nucleotide cyclase"/>
    <property type="match status" value="1"/>
</dbReference>
<dbReference type="Gene3D" id="3.40.50.2300">
    <property type="match status" value="1"/>
</dbReference>
<keyword evidence="9" id="KW-0456">Lyase</keyword>
<protein>
    <recommendedName>
        <fullName evidence="3">guanylate cyclase</fullName>
        <ecNumber evidence="3">4.6.1.2</ecNumber>
    </recommendedName>
</protein>
<evidence type="ECO:0000256" key="5">
    <source>
        <dbReference type="ARBA" id="ARBA00022741"/>
    </source>
</evidence>
<evidence type="ECO:0000256" key="10">
    <source>
        <dbReference type="ARBA" id="ARBA00023293"/>
    </source>
</evidence>
<dbReference type="Proteomes" id="UP001177023">
    <property type="component" value="Unassembled WGS sequence"/>
</dbReference>
<keyword evidence="6 11" id="KW-1133">Transmembrane helix</keyword>
<dbReference type="InterPro" id="IPR028082">
    <property type="entry name" value="Peripla_BP_I"/>
</dbReference>
<feature type="domain" description="Protein kinase" evidence="12">
    <location>
        <begin position="256"/>
        <end position="614"/>
    </location>
</feature>
<dbReference type="Gene3D" id="6.10.250.780">
    <property type="match status" value="1"/>
</dbReference>
<gene>
    <name evidence="14" type="ORF">MSPICULIGERA_LOCUS14999</name>
</gene>
<dbReference type="EMBL" id="CATQJA010002645">
    <property type="protein sequence ID" value="CAJ0576712.1"/>
    <property type="molecule type" value="Genomic_DNA"/>
</dbReference>
<evidence type="ECO:0000256" key="3">
    <source>
        <dbReference type="ARBA" id="ARBA00012202"/>
    </source>
</evidence>
<dbReference type="GO" id="GO:0007168">
    <property type="term" value="P:receptor guanylyl cyclase signaling pathway"/>
    <property type="evidence" value="ECO:0007669"/>
    <property type="project" value="TreeGrafter"/>
</dbReference>
<evidence type="ECO:0000256" key="4">
    <source>
        <dbReference type="ARBA" id="ARBA00022692"/>
    </source>
</evidence>
<evidence type="ECO:0000256" key="6">
    <source>
        <dbReference type="ARBA" id="ARBA00022989"/>
    </source>
</evidence>
<dbReference type="AlphaFoldDB" id="A0AA36CYL4"/>
<dbReference type="EC" id="4.6.1.2" evidence="3"/>
<dbReference type="GO" id="GO:0005886">
    <property type="term" value="C:plasma membrane"/>
    <property type="evidence" value="ECO:0007669"/>
    <property type="project" value="TreeGrafter"/>
</dbReference>
<organism evidence="14 15">
    <name type="scientific">Mesorhabditis spiculigera</name>
    <dbReference type="NCBI Taxonomy" id="96644"/>
    <lineage>
        <taxon>Eukaryota</taxon>
        <taxon>Metazoa</taxon>
        <taxon>Ecdysozoa</taxon>
        <taxon>Nematoda</taxon>
        <taxon>Chromadorea</taxon>
        <taxon>Rhabditida</taxon>
        <taxon>Rhabditina</taxon>
        <taxon>Rhabditomorpha</taxon>
        <taxon>Rhabditoidea</taxon>
        <taxon>Rhabditidae</taxon>
        <taxon>Mesorhabditinae</taxon>
        <taxon>Mesorhabditis</taxon>
    </lineage>
</organism>
<dbReference type="SUPFAM" id="SSF55073">
    <property type="entry name" value="Nucleotide cyclase"/>
    <property type="match status" value="1"/>
</dbReference>
<dbReference type="SUPFAM" id="SSF53822">
    <property type="entry name" value="Periplasmic binding protein-like I"/>
    <property type="match status" value="1"/>
</dbReference>
<evidence type="ECO:0000313" key="15">
    <source>
        <dbReference type="Proteomes" id="UP001177023"/>
    </source>
</evidence>
<comment type="catalytic activity">
    <reaction evidence="1">
        <text>GTP = 3',5'-cyclic GMP + diphosphate</text>
        <dbReference type="Rhea" id="RHEA:13665"/>
        <dbReference type="ChEBI" id="CHEBI:33019"/>
        <dbReference type="ChEBI" id="CHEBI:37565"/>
        <dbReference type="ChEBI" id="CHEBI:57746"/>
        <dbReference type="EC" id="4.6.1.2"/>
    </reaction>
</comment>
<evidence type="ECO:0000313" key="14">
    <source>
        <dbReference type="EMBL" id="CAJ0576712.1"/>
    </source>
</evidence>
<dbReference type="InterPro" id="IPR001054">
    <property type="entry name" value="A/G_cyclase"/>
</dbReference>
<proteinExistence type="predicted"/>
<feature type="domain" description="Guanylate cyclase" evidence="13">
    <location>
        <begin position="689"/>
        <end position="820"/>
    </location>
</feature>
<dbReference type="Pfam" id="PF00211">
    <property type="entry name" value="Guanylate_cyc"/>
    <property type="match status" value="1"/>
</dbReference>
<evidence type="ECO:0000256" key="1">
    <source>
        <dbReference type="ARBA" id="ARBA00001436"/>
    </source>
</evidence>
<keyword evidence="4 11" id="KW-0812">Transmembrane</keyword>
<dbReference type="GO" id="GO:0001653">
    <property type="term" value="F:peptide receptor activity"/>
    <property type="evidence" value="ECO:0007669"/>
    <property type="project" value="TreeGrafter"/>
</dbReference>
<dbReference type="GO" id="GO:0035556">
    <property type="term" value="P:intracellular signal transduction"/>
    <property type="evidence" value="ECO:0007669"/>
    <property type="project" value="InterPro"/>
</dbReference>
<dbReference type="InterPro" id="IPR029787">
    <property type="entry name" value="Nucleotide_cyclase"/>
</dbReference>
<evidence type="ECO:0000256" key="11">
    <source>
        <dbReference type="SAM" id="Phobius"/>
    </source>
</evidence>
<dbReference type="PANTHER" id="PTHR11920:SF255">
    <property type="entry name" value="RECEPTOR-TYPE GUANYLATE CYCLASE GCY-25"/>
    <property type="match status" value="1"/>
</dbReference>
<dbReference type="PROSITE" id="PS50011">
    <property type="entry name" value="PROTEIN_KINASE_DOM"/>
    <property type="match status" value="1"/>
</dbReference>
<name>A0AA36CYL4_9BILA</name>
<feature type="transmembrane region" description="Helical" evidence="11">
    <location>
        <begin position="340"/>
        <end position="362"/>
    </location>
</feature>
<dbReference type="GO" id="GO:0005524">
    <property type="term" value="F:ATP binding"/>
    <property type="evidence" value="ECO:0007669"/>
    <property type="project" value="InterPro"/>
</dbReference>
<dbReference type="PROSITE" id="PS50125">
    <property type="entry name" value="GUANYLATE_CYCLASE_2"/>
    <property type="match status" value="1"/>
</dbReference>
<dbReference type="CDD" id="cd07302">
    <property type="entry name" value="CHD"/>
    <property type="match status" value="1"/>
</dbReference>
<dbReference type="Pfam" id="PF00069">
    <property type="entry name" value="Pkinase"/>
    <property type="match status" value="1"/>
</dbReference>
<reference evidence="14" key="1">
    <citation type="submission" date="2023-06" db="EMBL/GenBank/DDBJ databases">
        <authorList>
            <person name="Delattre M."/>
        </authorList>
    </citation>
    <scope>NUCLEOTIDE SEQUENCE</scope>
    <source>
        <strain evidence="14">AF72</strain>
    </source>
</reference>
<feature type="non-terminal residue" evidence="14">
    <location>
        <position position="1"/>
    </location>
</feature>
<keyword evidence="10" id="KW-0141">cGMP biosynthesis</keyword>
<evidence type="ECO:0000259" key="13">
    <source>
        <dbReference type="PROSITE" id="PS50125"/>
    </source>
</evidence>
<dbReference type="SUPFAM" id="SSF56112">
    <property type="entry name" value="Protein kinase-like (PK-like)"/>
    <property type="match status" value="1"/>
</dbReference>
<keyword evidence="8" id="KW-0325">Glycoprotein</keyword>
<sequence length="871" mass="98835">MLDKLVTLAACKNFCGLENAATIHYTEDIDLYLGASCDQEAHTISRLAERWERAYITNYPIDLKEKGNTTTIVTRNSSFAISQALGALAKHLNWTRMALVHSDSFHTMANAISKTLTAEYDITIATIFPHHSDGGLNVMEHLARAVVFFGTFVEYTKFLLKAAETFTALSEFSILFIDFYDVEPNRFYRLAANFALQHEKRSKLRILLRNTLLLTAPLNMLKIVDLLAAEYGVQKSIPFQETLLICDLLHAGFGLDEPKNRSYHGSLGHYYLSETGIVLPDYEIHWYDGTNQTLMATIFGVDPVGSMAMDVRDENPYWTAQVPPSLPICGFDGGSCSNRLIYLAIACIGVVLAFPLTFAWYFNQKEYELQKMVWRVPHAAIRLGGCTELLNSSTSEKLRMSSFRTNSVAYSTSGGLIGDHCQTGIVFGKKVTVKSYIQRHLIDISRADMGYLKELYNLSHANINQFVVDSYWVVKLTDFGIRRFINEKVKEKYIFEPPLIAAELPRRFLQHSPEFLRELVTTTELPVGNHQTDIYQLGMIIYQILFRKVPFNEHRQPIEELIQKIIDPALAIPFRPAVPEDTEHTLRLISIIQQCWIVRACQRPTLTKIQDAVLREFGAEGKGTLIDSMIAMVDEYSNHLENIVEQRTEEIQTLQSKTENLLYQLLPRTVADNLREGKPVPPELHQSASLLAVDVGDFTVLCEDSTPLQIIEMLNKLYGRFDYIVEQHRAFKVENVGDAYLLVSGIPKLDHQRHLAEVCKLALKFQQYALNDYRIPHHPEKKLRLKMGIHTGPLASGILGISAPRFCVFGDTVNMTFRMAATCEPDKIQLNESTARLIQDLFPKIIVKERGVIDIKGKGKQTTYYLIEESK</sequence>
<dbReference type="InterPro" id="IPR050401">
    <property type="entry name" value="Cyclic_nucleotide_synthase"/>
</dbReference>
<comment type="caution">
    <text evidence="14">The sequence shown here is derived from an EMBL/GenBank/DDBJ whole genome shotgun (WGS) entry which is preliminary data.</text>
</comment>
<comment type="subcellular location">
    <subcellularLocation>
        <location evidence="2">Membrane</location>
        <topology evidence="2">Single-pass membrane protein</topology>
    </subcellularLocation>
</comment>
<evidence type="ECO:0000256" key="2">
    <source>
        <dbReference type="ARBA" id="ARBA00004167"/>
    </source>
</evidence>
<dbReference type="InterPro" id="IPR001828">
    <property type="entry name" value="ANF_lig-bd_rcpt"/>
</dbReference>
<dbReference type="SMART" id="SM00044">
    <property type="entry name" value="CYCc"/>
    <property type="match status" value="1"/>
</dbReference>
<evidence type="ECO:0000256" key="9">
    <source>
        <dbReference type="ARBA" id="ARBA00023239"/>
    </source>
</evidence>
<evidence type="ECO:0000259" key="12">
    <source>
        <dbReference type="PROSITE" id="PS50011"/>
    </source>
</evidence>
<dbReference type="PANTHER" id="PTHR11920">
    <property type="entry name" value="GUANYLYL CYCLASE"/>
    <property type="match status" value="1"/>
</dbReference>
<dbReference type="InterPro" id="IPR011009">
    <property type="entry name" value="Kinase-like_dom_sf"/>
</dbReference>
<keyword evidence="5" id="KW-0547">Nucleotide-binding</keyword>
<dbReference type="InterPro" id="IPR000719">
    <property type="entry name" value="Prot_kinase_dom"/>
</dbReference>